<sequence length="40" mass="4335">MTLQQITATDIAGWDSLETAVGSFEKHEPEQSRSAGVTEL</sequence>
<dbReference type="RefSeq" id="WP_280139364.1">
    <property type="nucleotide sequence ID" value="NZ_FNLC01000002.1"/>
</dbReference>
<dbReference type="EMBL" id="FNLC01000002">
    <property type="protein sequence ID" value="SDR09110.1"/>
    <property type="molecule type" value="Genomic_DNA"/>
</dbReference>
<protein>
    <submittedName>
        <fullName evidence="1">Uncharacterized protein</fullName>
    </submittedName>
</protein>
<evidence type="ECO:0000313" key="1">
    <source>
        <dbReference type="EMBL" id="SDR09110.1"/>
    </source>
</evidence>
<dbReference type="AlphaFoldDB" id="A0A1H1G7D4"/>
<organism evidence="1 2">
    <name type="scientific">Natronobacterium texcoconense</name>
    <dbReference type="NCBI Taxonomy" id="1095778"/>
    <lineage>
        <taxon>Archaea</taxon>
        <taxon>Methanobacteriati</taxon>
        <taxon>Methanobacteriota</taxon>
        <taxon>Stenosarchaea group</taxon>
        <taxon>Halobacteria</taxon>
        <taxon>Halobacteriales</taxon>
        <taxon>Natrialbaceae</taxon>
        <taxon>Natronobacterium</taxon>
    </lineage>
</organism>
<gene>
    <name evidence="1" type="ORF">SAMN04489842_2298</name>
</gene>
<accession>A0A1H1G7D4</accession>
<dbReference type="STRING" id="1095778.SAMN04489842_2298"/>
<reference evidence="2" key="1">
    <citation type="submission" date="2016-10" db="EMBL/GenBank/DDBJ databases">
        <authorList>
            <person name="Varghese N."/>
            <person name="Submissions S."/>
        </authorList>
    </citation>
    <scope>NUCLEOTIDE SEQUENCE [LARGE SCALE GENOMIC DNA]</scope>
    <source>
        <strain evidence="2">DSM 24767</strain>
    </source>
</reference>
<dbReference type="Proteomes" id="UP000198848">
    <property type="component" value="Unassembled WGS sequence"/>
</dbReference>
<evidence type="ECO:0000313" key="2">
    <source>
        <dbReference type="Proteomes" id="UP000198848"/>
    </source>
</evidence>
<proteinExistence type="predicted"/>
<name>A0A1H1G7D4_NATTX</name>
<keyword evidence="2" id="KW-1185">Reference proteome</keyword>